<comment type="caution">
    <text evidence="3">The sequence shown here is derived from an EMBL/GenBank/DDBJ whole genome shotgun (WGS) entry which is preliminary data.</text>
</comment>
<gene>
    <name evidence="3" type="ORF">A3Q56_03960</name>
</gene>
<dbReference type="GO" id="GO:0003700">
    <property type="term" value="F:DNA-binding transcription factor activity"/>
    <property type="evidence" value="ECO:0007669"/>
    <property type="project" value="InterPro"/>
</dbReference>
<reference evidence="3 4" key="1">
    <citation type="submission" date="2016-04" db="EMBL/GenBank/DDBJ databases">
        <title>The genome of Intoshia linei affirms orthonectids as highly simplified spiralians.</title>
        <authorList>
            <person name="Mikhailov K.V."/>
            <person name="Slusarev G.S."/>
            <person name="Nikitin M.A."/>
            <person name="Logacheva M.D."/>
            <person name="Penin A."/>
            <person name="Aleoshin V."/>
            <person name="Panchin Y.V."/>
        </authorList>
    </citation>
    <scope>NUCLEOTIDE SEQUENCE [LARGE SCALE GENOMIC DNA]</scope>
    <source>
        <strain evidence="3">Intl2013</strain>
        <tissue evidence="3">Whole animal</tissue>
    </source>
</reference>
<evidence type="ECO:0000313" key="4">
    <source>
        <dbReference type="Proteomes" id="UP000078046"/>
    </source>
</evidence>
<feature type="domain" description="BZIP" evidence="2">
    <location>
        <begin position="96"/>
        <end position="142"/>
    </location>
</feature>
<dbReference type="Pfam" id="PF07716">
    <property type="entry name" value="bZIP_2"/>
    <property type="match status" value="1"/>
</dbReference>
<dbReference type="AlphaFoldDB" id="A0A177B1Z4"/>
<dbReference type="InterPro" id="IPR046347">
    <property type="entry name" value="bZIP_sf"/>
</dbReference>
<evidence type="ECO:0000259" key="2">
    <source>
        <dbReference type="Pfam" id="PF07716"/>
    </source>
</evidence>
<dbReference type="InterPro" id="IPR004827">
    <property type="entry name" value="bZIP"/>
</dbReference>
<dbReference type="Proteomes" id="UP000078046">
    <property type="component" value="Unassembled WGS sequence"/>
</dbReference>
<dbReference type="Gene3D" id="1.20.5.170">
    <property type="match status" value="1"/>
</dbReference>
<accession>A0A177B1Z4</accession>
<name>A0A177B1Z4_9BILA</name>
<proteinExistence type="predicted"/>
<evidence type="ECO:0000256" key="1">
    <source>
        <dbReference type="SAM" id="MobiDB-lite"/>
    </source>
</evidence>
<sequence>MSENLEFLDSLIEQDINFQKTYKNNLFKCVKIGIPMNDTSLFYENLSIDILANMAMEDDENIVRPSSVNLNLKNDTWKPPKHRRTASEDIRKLSIEQRNERRRAQSRTASRNYRQRKKTDKVKIQSKVVDLQKELTLIQFRLDKTLKVCDFLKNTISNK</sequence>
<dbReference type="SUPFAM" id="SSF57959">
    <property type="entry name" value="Leucine zipper domain"/>
    <property type="match status" value="1"/>
</dbReference>
<feature type="region of interest" description="Disordered" evidence="1">
    <location>
        <begin position="98"/>
        <end position="119"/>
    </location>
</feature>
<evidence type="ECO:0000313" key="3">
    <source>
        <dbReference type="EMBL" id="OAF68295.1"/>
    </source>
</evidence>
<protein>
    <recommendedName>
        <fullName evidence="2">BZIP domain-containing protein</fullName>
    </recommendedName>
</protein>
<dbReference type="EMBL" id="LWCA01000473">
    <property type="protein sequence ID" value="OAF68295.1"/>
    <property type="molecule type" value="Genomic_DNA"/>
</dbReference>
<organism evidence="3 4">
    <name type="scientific">Intoshia linei</name>
    <dbReference type="NCBI Taxonomy" id="1819745"/>
    <lineage>
        <taxon>Eukaryota</taxon>
        <taxon>Metazoa</taxon>
        <taxon>Spiralia</taxon>
        <taxon>Lophotrochozoa</taxon>
        <taxon>Mesozoa</taxon>
        <taxon>Orthonectida</taxon>
        <taxon>Rhopaluridae</taxon>
        <taxon>Intoshia</taxon>
    </lineage>
</organism>
<keyword evidence="4" id="KW-1185">Reference proteome</keyword>